<organism evidence="6 7">
    <name type="scientific">Rhodovulum sulfidophilum</name>
    <name type="common">Rhodobacter sulfidophilus</name>
    <dbReference type="NCBI Taxonomy" id="35806"/>
    <lineage>
        <taxon>Bacteria</taxon>
        <taxon>Pseudomonadati</taxon>
        <taxon>Pseudomonadota</taxon>
        <taxon>Alphaproteobacteria</taxon>
        <taxon>Rhodobacterales</taxon>
        <taxon>Paracoccaceae</taxon>
        <taxon>Rhodovulum</taxon>
    </lineage>
</organism>
<evidence type="ECO:0000256" key="4">
    <source>
        <dbReference type="PROSITE-ProRule" id="PRU00335"/>
    </source>
</evidence>
<evidence type="ECO:0000313" key="7">
    <source>
        <dbReference type="Proteomes" id="UP000064912"/>
    </source>
</evidence>
<keyword evidence="3" id="KW-0804">Transcription</keyword>
<dbReference type="SUPFAM" id="SSF48498">
    <property type="entry name" value="Tetracyclin repressor-like, C-terminal domain"/>
    <property type="match status" value="1"/>
</dbReference>
<protein>
    <submittedName>
        <fullName evidence="6">Transcriptional regulator, TetR family</fullName>
    </submittedName>
</protein>
<dbReference type="Gene3D" id="1.10.357.10">
    <property type="entry name" value="Tetracycline Repressor, domain 2"/>
    <property type="match status" value="1"/>
</dbReference>
<accession>A0A0D6AX12</accession>
<proteinExistence type="predicted"/>
<dbReference type="eggNOG" id="COG1309">
    <property type="taxonomic scope" value="Bacteria"/>
</dbReference>
<dbReference type="AlphaFoldDB" id="A0A0D6AX12"/>
<evidence type="ECO:0000256" key="3">
    <source>
        <dbReference type="ARBA" id="ARBA00023163"/>
    </source>
</evidence>
<dbReference type="GO" id="GO:0000976">
    <property type="term" value="F:transcription cis-regulatory region binding"/>
    <property type="evidence" value="ECO:0007669"/>
    <property type="project" value="TreeGrafter"/>
</dbReference>
<feature type="domain" description="HTH tetR-type" evidence="5">
    <location>
        <begin position="11"/>
        <end position="71"/>
    </location>
</feature>
<dbReference type="SUPFAM" id="SSF46689">
    <property type="entry name" value="Homeodomain-like"/>
    <property type="match status" value="1"/>
</dbReference>
<dbReference type="KEGG" id="rsu:NHU_00282"/>
<dbReference type="PANTHER" id="PTHR30055">
    <property type="entry name" value="HTH-TYPE TRANSCRIPTIONAL REGULATOR RUTR"/>
    <property type="match status" value="1"/>
</dbReference>
<dbReference type="InterPro" id="IPR009057">
    <property type="entry name" value="Homeodomain-like_sf"/>
</dbReference>
<dbReference type="PANTHER" id="PTHR30055:SF234">
    <property type="entry name" value="HTH-TYPE TRANSCRIPTIONAL REGULATOR BETI"/>
    <property type="match status" value="1"/>
</dbReference>
<keyword evidence="2 4" id="KW-0238">DNA-binding</keyword>
<name>A0A0D6AX12_RHOSU</name>
<dbReference type="PROSITE" id="PS50977">
    <property type="entry name" value="HTH_TETR_2"/>
    <property type="match status" value="1"/>
</dbReference>
<gene>
    <name evidence="6" type="ORF">NHU_00282</name>
</gene>
<dbReference type="InterPro" id="IPR025996">
    <property type="entry name" value="MT1864/Rv1816-like_C"/>
</dbReference>
<dbReference type="GO" id="GO:0003700">
    <property type="term" value="F:DNA-binding transcription factor activity"/>
    <property type="evidence" value="ECO:0007669"/>
    <property type="project" value="TreeGrafter"/>
</dbReference>
<dbReference type="InterPro" id="IPR050109">
    <property type="entry name" value="HTH-type_TetR-like_transc_reg"/>
</dbReference>
<sequence length="205" mass="22190">MALPSRDHSVSDLRLRAVDAAIALMQARGDADFAMAELAAAAGLTEARLAVAFPDRDALFAELRRVSYDRLADRRSAIYEAPGGDPATRLMRGGQDYLDFARANPALYRLMFCDPADGGIARIIAEAMPAEALDALTEGVRRCQLQRGRRTDRARDLAFLLWTTLHGVVVLALDTDDAANADAKWEKVAATVSRLTELICAASDA</sequence>
<dbReference type="InterPro" id="IPR036271">
    <property type="entry name" value="Tet_transcr_reg_TetR-rel_C_sf"/>
</dbReference>
<dbReference type="EMBL" id="AP014800">
    <property type="protein sequence ID" value="BAQ67453.1"/>
    <property type="molecule type" value="Genomic_DNA"/>
</dbReference>
<evidence type="ECO:0000256" key="1">
    <source>
        <dbReference type="ARBA" id="ARBA00023015"/>
    </source>
</evidence>
<evidence type="ECO:0000256" key="2">
    <source>
        <dbReference type="ARBA" id="ARBA00023125"/>
    </source>
</evidence>
<keyword evidence="1" id="KW-0805">Transcription regulation</keyword>
<evidence type="ECO:0000259" key="5">
    <source>
        <dbReference type="PROSITE" id="PS50977"/>
    </source>
</evidence>
<dbReference type="PATRIC" id="fig|35806.4.peg.287"/>
<dbReference type="InterPro" id="IPR001647">
    <property type="entry name" value="HTH_TetR"/>
</dbReference>
<dbReference type="Pfam" id="PF00440">
    <property type="entry name" value="TetR_N"/>
    <property type="match status" value="1"/>
</dbReference>
<dbReference type="Pfam" id="PF13305">
    <property type="entry name" value="TetR_C_33"/>
    <property type="match status" value="1"/>
</dbReference>
<feature type="DNA-binding region" description="H-T-H motif" evidence="4">
    <location>
        <begin position="34"/>
        <end position="53"/>
    </location>
</feature>
<evidence type="ECO:0000313" key="6">
    <source>
        <dbReference type="EMBL" id="BAQ67453.1"/>
    </source>
</evidence>
<dbReference type="Proteomes" id="UP000064912">
    <property type="component" value="Chromosome"/>
</dbReference>
<reference evidence="6 7" key="1">
    <citation type="submission" date="2015-02" db="EMBL/GenBank/DDBJ databases">
        <title>Genome sequene of Rhodovulum sulfidophilum DSM 2351.</title>
        <authorList>
            <person name="Nagao N."/>
        </authorList>
    </citation>
    <scope>NUCLEOTIDE SEQUENCE [LARGE SCALE GENOMIC DNA]</scope>
    <source>
        <strain evidence="6 7">DSM 2351</strain>
    </source>
</reference>